<name>A0ABU7LPV3_9PROT</name>
<accession>A0ABU7LPV3</accession>
<organism evidence="1 2">
    <name type="scientific">Hyphobacterium lacteum</name>
    <dbReference type="NCBI Taxonomy" id="3116575"/>
    <lineage>
        <taxon>Bacteria</taxon>
        <taxon>Pseudomonadati</taxon>
        <taxon>Pseudomonadota</taxon>
        <taxon>Alphaproteobacteria</taxon>
        <taxon>Maricaulales</taxon>
        <taxon>Maricaulaceae</taxon>
        <taxon>Hyphobacterium</taxon>
    </lineage>
</organism>
<dbReference type="Proteomes" id="UP001354971">
    <property type="component" value="Unassembled WGS sequence"/>
</dbReference>
<comment type="caution">
    <text evidence="1">The sequence shown here is derived from an EMBL/GenBank/DDBJ whole genome shotgun (WGS) entry which is preliminary data.</text>
</comment>
<dbReference type="RefSeq" id="WP_330198037.1">
    <property type="nucleotide sequence ID" value="NZ_JAZDRP010000002.1"/>
</dbReference>
<keyword evidence="2" id="KW-1185">Reference proteome</keyword>
<gene>
    <name evidence="1" type="ORF">V0U79_03275</name>
</gene>
<evidence type="ECO:0008006" key="3">
    <source>
        <dbReference type="Google" id="ProtNLM"/>
    </source>
</evidence>
<dbReference type="PROSITE" id="PS51257">
    <property type="entry name" value="PROKAR_LIPOPROTEIN"/>
    <property type="match status" value="1"/>
</dbReference>
<protein>
    <recommendedName>
        <fullName evidence="3">Outer membrane protein beta-barrel domain-containing protein</fullName>
    </recommendedName>
</protein>
<evidence type="ECO:0000313" key="1">
    <source>
        <dbReference type="EMBL" id="MEE2525374.1"/>
    </source>
</evidence>
<reference evidence="1 2" key="1">
    <citation type="submission" date="2024-01" db="EMBL/GenBank/DDBJ databases">
        <title>Hyphobacterium bacterium isolated from marine sediment.</title>
        <authorList>
            <person name="Zhao S."/>
        </authorList>
    </citation>
    <scope>NUCLEOTIDE SEQUENCE [LARGE SCALE GENOMIC DNA]</scope>
    <source>
        <strain evidence="2">HN65</strain>
    </source>
</reference>
<proteinExistence type="predicted"/>
<dbReference type="EMBL" id="JAZDRP010000002">
    <property type="protein sequence ID" value="MEE2525374.1"/>
    <property type="molecule type" value="Genomic_DNA"/>
</dbReference>
<sequence>MNSMYRLAGRIALLVGISVSLSGCILQRGSEAHEAAEWFGLREGEDFILVGGYGDSQVNIRSVGFGTVVSGSDEDYLLVSEEDLDRSGGFIGLGIPLGRKFYGFGSFESAEGDGRAYGSVGEGGTTDHGLTYGGLFNYSGGSSTGIFLGNSYGLRGEILTNNTWSATHLGIGSHMPIGENAVFDGRVSLFFEDFNQDHDARVDATLNGTPLGDLYQSTQVDLEDNYFGLNVQGQWTWRLPSLGGSYIRAGGFGQIAGRDGSGRFSQMTICGLCGSMSPVASVSQNFNYSESNTTFNYGARLSYGYSFSNNFGLELNYEKSWLGDVTFVETPANPNQQPVRFTTDEVERDFWRLGVRLRY</sequence>
<evidence type="ECO:0000313" key="2">
    <source>
        <dbReference type="Proteomes" id="UP001354971"/>
    </source>
</evidence>